<name>A0A9X1LDU5_9GAMM</name>
<dbReference type="GO" id="GO:0050660">
    <property type="term" value="F:flavin adenine dinucleotide binding"/>
    <property type="evidence" value="ECO:0007669"/>
    <property type="project" value="TreeGrafter"/>
</dbReference>
<evidence type="ECO:0000259" key="10">
    <source>
        <dbReference type="PROSITE" id="PS51085"/>
    </source>
</evidence>
<sequence length="357" mass="39685">MNQFHPLTIRELRHETRDSVSMVFDVPSELETVYQFKQGQFLTLRTELDGEEVRRSYSICSGVNDGELRVAIKRVPGGLFSTYANEKIATGDVLDVMPPSGHFYTDLDAQNEKNYLLVAAGSGITPILSIAKTTLDAEPNSHVTLIFGNRATSSTMFREQLTDLKNTYMGRFNLIFIFSREQQDIELYNGHIDQEKCQQLFERWVDVKNLDAAFICGPQTMTETVRDTLAASGMPAKDIHFELFAAAGDKRKQEVRAAAAESADMSDITIIRDGVSQTFSIKQNSMNLLDAGNEHGMDLPFSCKAGVCSTCKCKVIGGDVDMDISIGLEDYEVEAGYVLSCQAFPMSKQVVLDFDEV</sequence>
<reference evidence="12" key="1">
    <citation type="submission" date="2021-10" db="EMBL/GenBank/DDBJ databases">
        <title>Marinomonas pontica sp. nov., isolated from the Black Sea.</title>
        <authorList>
            <person name="Zhao L.-H."/>
            <person name="Xue J.-H."/>
        </authorList>
    </citation>
    <scope>NUCLEOTIDE SEQUENCE</scope>
    <source>
        <strain evidence="12">E8</strain>
    </source>
</reference>
<dbReference type="EMBL" id="JAJATW010000001">
    <property type="protein sequence ID" value="MCB5160393.1"/>
    <property type="molecule type" value="Genomic_DNA"/>
</dbReference>
<protein>
    <submittedName>
        <fullName evidence="12">Phenylacetate-CoA oxygenase/reductase subunit PaaK</fullName>
        <ecNumber evidence="12">1.14.13.149</ecNumber>
    </submittedName>
</protein>
<dbReference type="InterPro" id="IPR039261">
    <property type="entry name" value="FNR_nucleotide-bd"/>
</dbReference>
<dbReference type="PROSITE" id="PS51384">
    <property type="entry name" value="FAD_FR"/>
    <property type="match status" value="1"/>
</dbReference>
<keyword evidence="3" id="KW-0001">2Fe-2S</keyword>
<dbReference type="GO" id="GO:0010124">
    <property type="term" value="P:phenylacetate catabolic process"/>
    <property type="evidence" value="ECO:0007669"/>
    <property type="project" value="InterPro"/>
</dbReference>
<dbReference type="InterPro" id="IPR017927">
    <property type="entry name" value="FAD-bd_FR_type"/>
</dbReference>
<evidence type="ECO:0000256" key="7">
    <source>
        <dbReference type="ARBA" id="ARBA00023004"/>
    </source>
</evidence>
<evidence type="ECO:0000256" key="2">
    <source>
        <dbReference type="ARBA" id="ARBA00022630"/>
    </source>
</evidence>
<organism evidence="12 13">
    <name type="scientific">Marinomonas algarum</name>
    <dbReference type="NCBI Taxonomy" id="2883105"/>
    <lineage>
        <taxon>Bacteria</taxon>
        <taxon>Pseudomonadati</taxon>
        <taxon>Pseudomonadota</taxon>
        <taxon>Gammaproteobacteria</taxon>
        <taxon>Oceanospirillales</taxon>
        <taxon>Oceanospirillaceae</taxon>
        <taxon>Marinomonas</taxon>
    </lineage>
</organism>
<dbReference type="PRINTS" id="PR00406">
    <property type="entry name" value="CYTB5RDTASE"/>
</dbReference>
<dbReference type="InterPro" id="IPR011884">
    <property type="entry name" value="PaaE"/>
</dbReference>
<dbReference type="Gene3D" id="3.40.50.80">
    <property type="entry name" value="Nucleotide-binding domain of ferredoxin-NADP reductase (FNR) module"/>
    <property type="match status" value="1"/>
</dbReference>
<dbReference type="InterPro" id="IPR006058">
    <property type="entry name" value="2Fe2S_fd_BS"/>
</dbReference>
<dbReference type="PROSITE" id="PS51085">
    <property type="entry name" value="2FE2S_FER_2"/>
    <property type="match status" value="1"/>
</dbReference>
<dbReference type="Pfam" id="PF00970">
    <property type="entry name" value="FAD_binding_6"/>
    <property type="match status" value="1"/>
</dbReference>
<dbReference type="Proteomes" id="UP001139095">
    <property type="component" value="Unassembled WGS sequence"/>
</dbReference>
<feature type="domain" description="2Fe-2S ferredoxin-type" evidence="10">
    <location>
        <begin position="266"/>
        <end position="357"/>
    </location>
</feature>
<dbReference type="InterPro" id="IPR012675">
    <property type="entry name" value="Beta-grasp_dom_sf"/>
</dbReference>
<dbReference type="RefSeq" id="WP_226752777.1">
    <property type="nucleotide sequence ID" value="NZ_JAJATW010000001.1"/>
</dbReference>
<dbReference type="InterPro" id="IPR001433">
    <property type="entry name" value="OxRdtase_FAD/NAD-bd"/>
</dbReference>
<evidence type="ECO:0000256" key="9">
    <source>
        <dbReference type="ARBA" id="ARBA00034078"/>
    </source>
</evidence>
<dbReference type="InterPro" id="IPR008333">
    <property type="entry name" value="Cbr1-like_FAD-bd_dom"/>
</dbReference>
<evidence type="ECO:0000256" key="6">
    <source>
        <dbReference type="ARBA" id="ARBA00023002"/>
    </source>
</evidence>
<dbReference type="SUPFAM" id="SSF63380">
    <property type="entry name" value="Riboflavin synthase domain-like"/>
    <property type="match status" value="1"/>
</dbReference>
<dbReference type="SUPFAM" id="SSF54292">
    <property type="entry name" value="2Fe-2S ferredoxin-like"/>
    <property type="match status" value="1"/>
</dbReference>
<dbReference type="InterPro" id="IPR036010">
    <property type="entry name" value="2Fe-2S_ferredoxin-like_sf"/>
</dbReference>
<dbReference type="GO" id="GO:0051537">
    <property type="term" value="F:2 iron, 2 sulfur cluster binding"/>
    <property type="evidence" value="ECO:0007669"/>
    <property type="project" value="UniProtKB-KW"/>
</dbReference>
<keyword evidence="8" id="KW-0411">Iron-sulfur</keyword>
<dbReference type="CDD" id="cd06214">
    <property type="entry name" value="PA_degradation_oxidoreductase_like"/>
    <property type="match status" value="1"/>
</dbReference>
<dbReference type="SUPFAM" id="SSF52343">
    <property type="entry name" value="Ferredoxin reductase-like, C-terminal NADP-linked domain"/>
    <property type="match status" value="1"/>
</dbReference>
<dbReference type="Gene3D" id="3.10.20.30">
    <property type="match status" value="1"/>
</dbReference>
<evidence type="ECO:0000313" key="13">
    <source>
        <dbReference type="Proteomes" id="UP001139095"/>
    </source>
</evidence>
<keyword evidence="4" id="KW-0479">Metal-binding</keyword>
<comment type="cofactor">
    <cofactor evidence="1">
        <name>FAD</name>
        <dbReference type="ChEBI" id="CHEBI:57692"/>
    </cofactor>
</comment>
<evidence type="ECO:0000259" key="11">
    <source>
        <dbReference type="PROSITE" id="PS51384"/>
    </source>
</evidence>
<evidence type="ECO:0000313" key="12">
    <source>
        <dbReference type="EMBL" id="MCB5160393.1"/>
    </source>
</evidence>
<dbReference type="InterPro" id="IPR001709">
    <property type="entry name" value="Flavoprot_Pyr_Nucl_cyt_Rdtase"/>
</dbReference>
<dbReference type="Gene3D" id="2.40.30.10">
    <property type="entry name" value="Translation factors"/>
    <property type="match status" value="1"/>
</dbReference>
<keyword evidence="5" id="KW-0274">FAD</keyword>
<proteinExistence type="predicted"/>
<feature type="domain" description="FAD-binding FR-type" evidence="11">
    <location>
        <begin position="2"/>
        <end position="106"/>
    </location>
</feature>
<evidence type="ECO:0000256" key="1">
    <source>
        <dbReference type="ARBA" id="ARBA00001974"/>
    </source>
</evidence>
<dbReference type="GO" id="GO:0097266">
    <property type="term" value="F:phenylacetyl-CoA 1,2-epoxidase activity"/>
    <property type="evidence" value="ECO:0007669"/>
    <property type="project" value="UniProtKB-EC"/>
</dbReference>
<dbReference type="InterPro" id="IPR050415">
    <property type="entry name" value="MRET"/>
</dbReference>
<comment type="caution">
    <text evidence="12">The sequence shown here is derived from an EMBL/GenBank/DDBJ whole genome shotgun (WGS) entry which is preliminary data.</text>
</comment>
<dbReference type="InterPro" id="IPR001041">
    <property type="entry name" value="2Fe-2S_ferredoxin-type"/>
</dbReference>
<dbReference type="AlphaFoldDB" id="A0A9X1LDU5"/>
<dbReference type="PANTHER" id="PTHR47354">
    <property type="entry name" value="NADH OXIDOREDUCTASE HCR"/>
    <property type="match status" value="1"/>
</dbReference>
<dbReference type="CDD" id="cd00207">
    <property type="entry name" value="fer2"/>
    <property type="match status" value="1"/>
</dbReference>
<dbReference type="Pfam" id="PF00175">
    <property type="entry name" value="NAD_binding_1"/>
    <property type="match status" value="1"/>
</dbReference>
<keyword evidence="13" id="KW-1185">Reference proteome</keyword>
<evidence type="ECO:0000256" key="5">
    <source>
        <dbReference type="ARBA" id="ARBA00022827"/>
    </source>
</evidence>
<keyword evidence="7" id="KW-0408">Iron</keyword>
<dbReference type="GO" id="GO:0046872">
    <property type="term" value="F:metal ion binding"/>
    <property type="evidence" value="ECO:0007669"/>
    <property type="project" value="UniProtKB-KW"/>
</dbReference>
<dbReference type="PRINTS" id="PR00371">
    <property type="entry name" value="FPNCR"/>
</dbReference>
<dbReference type="EC" id="1.14.13.149" evidence="12"/>
<dbReference type="Pfam" id="PF00111">
    <property type="entry name" value="Fer2"/>
    <property type="match status" value="1"/>
</dbReference>
<evidence type="ECO:0000256" key="3">
    <source>
        <dbReference type="ARBA" id="ARBA00022714"/>
    </source>
</evidence>
<dbReference type="PANTHER" id="PTHR47354:SF8">
    <property type="entry name" value="1,2-PHENYLACETYL-COA EPOXIDASE, SUBUNIT E"/>
    <property type="match status" value="1"/>
</dbReference>
<gene>
    <name evidence="12" type="primary">paaK</name>
    <name evidence="12" type="ORF">LG368_00505</name>
</gene>
<dbReference type="PROSITE" id="PS00197">
    <property type="entry name" value="2FE2S_FER_1"/>
    <property type="match status" value="1"/>
</dbReference>
<keyword evidence="2" id="KW-0285">Flavoprotein</keyword>
<evidence type="ECO:0000256" key="8">
    <source>
        <dbReference type="ARBA" id="ARBA00023014"/>
    </source>
</evidence>
<evidence type="ECO:0000256" key="4">
    <source>
        <dbReference type="ARBA" id="ARBA00022723"/>
    </source>
</evidence>
<comment type="cofactor">
    <cofactor evidence="9">
        <name>[2Fe-2S] cluster</name>
        <dbReference type="ChEBI" id="CHEBI:190135"/>
    </cofactor>
</comment>
<dbReference type="InterPro" id="IPR017938">
    <property type="entry name" value="Riboflavin_synthase-like_b-brl"/>
</dbReference>
<dbReference type="NCBIfam" id="TIGR02160">
    <property type="entry name" value="PA_CoA_Oxy5"/>
    <property type="match status" value="1"/>
</dbReference>
<keyword evidence="6 12" id="KW-0560">Oxidoreductase</keyword>
<accession>A0A9X1LDU5</accession>